<sequence length="132" mass="14349">MHAPTNQRIQFALDCSSSWLFVGGVPDSTGTNKAVVRVYNTSVESLSSDKLVQELVIPECAPTYADAVNGLSYNTTYDMLAVATGSRRFPDFEDRDNQPEQEVPPGSIRLYKWNGIATTTESITNDNTAGGP</sequence>
<accession>A0A9N8H4E7</accession>
<proteinExistence type="predicted"/>
<dbReference type="Proteomes" id="UP001153069">
    <property type="component" value="Unassembled WGS sequence"/>
</dbReference>
<evidence type="ECO:0000313" key="2">
    <source>
        <dbReference type="Proteomes" id="UP001153069"/>
    </source>
</evidence>
<dbReference type="EMBL" id="CAICTM010000047">
    <property type="protein sequence ID" value="CAB9498880.1"/>
    <property type="molecule type" value="Genomic_DNA"/>
</dbReference>
<name>A0A9N8H4E7_9STRA</name>
<organism evidence="1 2">
    <name type="scientific">Seminavis robusta</name>
    <dbReference type="NCBI Taxonomy" id="568900"/>
    <lineage>
        <taxon>Eukaryota</taxon>
        <taxon>Sar</taxon>
        <taxon>Stramenopiles</taxon>
        <taxon>Ochrophyta</taxon>
        <taxon>Bacillariophyta</taxon>
        <taxon>Bacillariophyceae</taxon>
        <taxon>Bacillariophycidae</taxon>
        <taxon>Naviculales</taxon>
        <taxon>Naviculaceae</taxon>
        <taxon>Seminavis</taxon>
    </lineage>
</organism>
<dbReference type="AlphaFoldDB" id="A0A9N8H4E7"/>
<reference evidence="1" key="1">
    <citation type="submission" date="2020-06" db="EMBL/GenBank/DDBJ databases">
        <authorList>
            <consortium name="Plant Systems Biology data submission"/>
        </authorList>
    </citation>
    <scope>NUCLEOTIDE SEQUENCE</scope>
    <source>
        <strain evidence="1">D6</strain>
    </source>
</reference>
<gene>
    <name evidence="1" type="ORF">SEMRO_47_G028000.1</name>
</gene>
<comment type="caution">
    <text evidence="1">The sequence shown here is derived from an EMBL/GenBank/DDBJ whole genome shotgun (WGS) entry which is preliminary data.</text>
</comment>
<keyword evidence="2" id="KW-1185">Reference proteome</keyword>
<evidence type="ECO:0000313" key="1">
    <source>
        <dbReference type="EMBL" id="CAB9498880.1"/>
    </source>
</evidence>
<protein>
    <submittedName>
        <fullName evidence="1">Uncharacterized protein</fullName>
    </submittedName>
</protein>